<feature type="region of interest" description="Disordered" evidence="7">
    <location>
        <begin position="51"/>
        <end position="128"/>
    </location>
</feature>
<keyword evidence="3" id="KW-0203">Cytokinin biosynthesis</keyword>
<sequence>MLAMESPRIHEGDAEEKSSCESGWTMYIEDTFHGNHHSEFVYEEYDDDGNHFRVKDVDDDSSENGSDDSMTSDASSWPSTQLPRKTKNHAAAKKSNNAKQVSHHTKSRAREKSTDQEEESEFKGKTRTIAASRVQSKGRDYVFALKQIPFL</sequence>
<dbReference type="InterPro" id="IPR044670">
    <property type="entry name" value="SOFL"/>
</dbReference>
<comment type="similarity">
    <text evidence="6">Belongs to the SOFL plant protein family.</text>
</comment>
<organism evidence="9">
    <name type="scientific">Brassica campestris</name>
    <name type="common">Field mustard</name>
    <dbReference type="NCBI Taxonomy" id="3711"/>
    <lineage>
        <taxon>Eukaryota</taxon>
        <taxon>Viridiplantae</taxon>
        <taxon>Streptophyta</taxon>
        <taxon>Embryophyta</taxon>
        <taxon>Tracheophyta</taxon>
        <taxon>Spermatophyta</taxon>
        <taxon>Magnoliopsida</taxon>
        <taxon>eudicotyledons</taxon>
        <taxon>Gunneridae</taxon>
        <taxon>Pentapetalae</taxon>
        <taxon>rosids</taxon>
        <taxon>malvids</taxon>
        <taxon>Brassicales</taxon>
        <taxon>Brassicaceae</taxon>
        <taxon>Brassiceae</taxon>
        <taxon>Brassica</taxon>
    </lineage>
</organism>
<dbReference type="AlphaFoldDB" id="A0A3P6ARN0"/>
<dbReference type="Proteomes" id="UP000694005">
    <property type="component" value="Chromosome A02"/>
</dbReference>
<dbReference type="EMBL" id="LS974618">
    <property type="protein sequence ID" value="CAG7893115.1"/>
    <property type="molecule type" value="Genomic_DNA"/>
</dbReference>
<keyword evidence="2" id="KW-0963">Cytoplasm</keyword>
<dbReference type="GO" id="GO:0009691">
    <property type="term" value="P:cytokinin biosynthetic process"/>
    <property type="evidence" value="ECO:0007669"/>
    <property type="project" value="UniProtKB-KW"/>
</dbReference>
<evidence type="ECO:0000256" key="4">
    <source>
        <dbReference type="ARBA" id="ARBA00022864"/>
    </source>
</evidence>
<dbReference type="GO" id="GO:0009736">
    <property type="term" value="P:cytokinin-activated signaling pathway"/>
    <property type="evidence" value="ECO:0007669"/>
    <property type="project" value="UniProtKB-KW"/>
</dbReference>
<dbReference type="GO" id="GO:0005737">
    <property type="term" value="C:cytoplasm"/>
    <property type="evidence" value="ECO:0007669"/>
    <property type="project" value="UniProtKB-SubCell"/>
</dbReference>
<evidence type="ECO:0000256" key="1">
    <source>
        <dbReference type="ARBA" id="ARBA00004496"/>
    </source>
</evidence>
<comment type="subcellular location">
    <subcellularLocation>
        <location evidence="1">Cytoplasm</location>
    </subcellularLocation>
</comment>
<dbReference type="EMBL" id="LR031573">
    <property type="protein sequence ID" value="VDC88000.1"/>
    <property type="molecule type" value="Genomic_DNA"/>
</dbReference>
<accession>A0A3P6ARN0</accession>
<gene>
    <name evidence="9" type="ORF">BRAA02T06602Z</name>
    <name evidence="8" type="ORF">BRAPAZ1V2_A02P20670.2</name>
</gene>
<evidence type="ECO:0000313" key="8">
    <source>
        <dbReference type="EMBL" id="CAG7893115.1"/>
    </source>
</evidence>
<dbReference type="PANTHER" id="PTHR33347">
    <property type="entry name" value="OSJNBA0091C07.3 PROTEIN"/>
    <property type="match status" value="1"/>
</dbReference>
<protein>
    <submittedName>
        <fullName evidence="8">Uncharacterized protein</fullName>
    </submittedName>
</protein>
<dbReference type="Gramene" id="A02p20670.2_BraZ1">
    <property type="protein sequence ID" value="A02p20670.2_BraZ1.CDS"/>
    <property type="gene ID" value="A02g20670.2_BraZ1"/>
</dbReference>
<evidence type="ECO:0000256" key="2">
    <source>
        <dbReference type="ARBA" id="ARBA00022490"/>
    </source>
</evidence>
<evidence type="ECO:0000313" key="9">
    <source>
        <dbReference type="EMBL" id="VDC88000.1"/>
    </source>
</evidence>
<evidence type="ECO:0000256" key="7">
    <source>
        <dbReference type="SAM" id="MobiDB-lite"/>
    </source>
</evidence>
<reference evidence="9" key="1">
    <citation type="submission" date="2018-11" db="EMBL/GenBank/DDBJ databases">
        <authorList>
            <consortium name="Genoscope - CEA"/>
            <person name="William W."/>
        </authorList>
    </citation>
    <scope>NUCLEOTIDE SEQUENCE</scope>
</reference>
<keyword evidence="5" id="KW-0539">Nucleus</keyword>
<proteinExistence type="inferred from homology"/>
<feature type="compositionally biased region" description="Basic and acidic residues" evidence="7">
    <location>
        <begin position="7"/>
        <end position="19"/>
    </location>
</feature>
<name>A0A3P6ARN0_BRACM</name>
<dbReference type="PANTHER" id="PTHR33347:SF35">
    <property type="entry name" value="BNAA02G14060D PROTEIN"/>
    <property type="match status" value="1"/>
</dbReference>
<evidence type="ECO:0000256" key="3">
    <source>
        <dbReference type="ARBA" id="ARBA00022712"/>
    </source>
</evidence>
<keyword evidence="4" id="KW-0932">Cytokinin signaling pathway</keyword>
<evidence type="ECO:0000256" key="6">
    <source>
        <dbReference type="ARBA" id="ARBA00024199"/>
    </source>
</evidence>
<feature type="compositionally biased region" description="Acidic residues" evidence="7">
    <location>
        <begin position="57"/>
        <end position="66"/>
    </location>
</feature>
<evidence type="ECO:0000256" key="5">
    <source>
        <dbReference type="ARBA" id="ARBA00023242"/>
    </source>
</evidence>
<feature type="compositionally biased region" description="Polar residues" evidence="7">
    <location>
        <begin position="71"/>
        <end position="83"/>
    </location>
</feature>
<feature type="region of interest" description="Disordered" evidence="7">
    <location>
        <begin position="1"/>
        <end position="21"/>
    </location>
</feature>